<name>A0A069D8V1_9BACE</name>
<dbReference type="STRING" id="1121097.GCA_000428125_02052"/>
<dbReference type="OrthoDB" id="1043421at2"/>
<evidence type="ECO:0000313" key="2">
    <source>
        <dbReference type="Proteomes" id="UP000027601"/>
    </source>
</evidence>
<dbReference type="RefSeq" id="WP_024996485.1">
    <property type="nucleotide sequence ID" value="NZ_ATZI01000007.1"/>
</dbReference>
<dbReference type="eggNOG" id="ENOG5031GTW">
    <property type="taxonomic scope" value="Bacteria"/>
</dbReference>
<protein>
    <recommendedName>
        <fullName evidence="3">NYN domain-containing protein</fullName>
    </recommendedName>
</protein>
<organism evidence="1 2">
    <name type="scientific">Bacteroides graminisolvens DSM 19988 = JCM 15093</name>
    <dbReference type="NCBI Taxonomy" id="1121097"/>
    <lineage>
        <taxon>Bacteria</taxon>
        <taxon>Pseudomonadati</taxon>
        <taxon>Bacteroidota</taxon>
        <taxon>Bacteroidia</taxon>
        <taxon>Bacteroidales</taxon>
        <taxon>Bacteroidaceae</taxon>
        <taxon>Bacteroides</taxon>
    </lineage>
</organism>
<dbReference type="Pfam" id="PF20326">
    <property type="entry name" value="DUF6621"/>
    <property type="match status" value="1"/>
</dbReference>
<dbReference type="EMBL" id="BAJS01000008">
    <property type="protein sequence ID" value="GAK36624.1"/>
    <property type="molecule type" value="Genomic_DNA"/>
</dbReference>
<sequence length="197" mass="22296">MKKLNFAPTVIAIDAAYVNRLTASLKEFSEKIDFNAKEKGDIVKYVRCILFDAKFPYVPNNQVQVIFTYDKDSELLPDLTPSSLSTELNGVACCDAGYEFLFSSVPTEDLISPEGLFLDLLDILLESKDITQLIVVGDNDVYPESIHQKLVDYIFDINSEKKDIVRMLSKSSAVELPYRWDSALLPIMATMDNTERY</sequence>
<comment type="caution">
    <text evidence="1">The sequence shown here is derived from an EMBL/GenBank/DDBJ whole genome shotgun (WGS) entry which is preliminary data.</text>
</comment>
<dbReference type="InterPro" id="IPR046729">
    <property type="entry name" value="DUF6621"/>
</dbReference>
<evidence type="ECO:0000313" key="1">
    <source>
        <dbReference type="EMBL" id="GAK36624.1"/>
    </source>
</evidence>
<evidence type="ECO:0008006" key="3">
    <source>
        <dbReference type="Google" id="ProtNLM"/>
    </source>
</evidence>
<dbReference type="AlphaFoldDB" id="A0A069D8V1"/>
<accession>A0A069D8V1</accession>
<keyword evidence="2" id="KW-1185">Reference proteome</keyword>
<proteinExistence type="predicted"/>
<dbReference type="Proteomes" id="UP000027601">
    <property type="component" value="Unassembled WGS sequence"/>
</dbReference>
<reference evidence="1 2" key="1">
    <citation type="journal article" date="2015" name="Microbes Environ.">
        <title>Distribution and evolution of nitrogen fixation genes in the phylum bacteroidetes.</title>
        <authorList>
            <person name="Inoue J."/>
            <person name="Oshima K."/>
            <person name="Suda W."/>
            <person name="Sakamoto M."/>
            <person name="Iino T."/>
            <person name="Noda S."/>
            <person name="Hongoh Y."/>
            <person name="Hattori M."/>
            <person name="Ohkuma M."/>
        </authorList>
    </citation>
    <scope>NUCLEOTIDE SEQUENCE [LARGE SCALE GENOMIC DNA]</scope>
    <source>
        <strain evidence="1 2">JCM 15093</strain>
    </source>
</reference>
<gene>
    <name evidence="1" type="ORF">JCM15093_1800</name>
</gene>